<dbReference type="EMBL" id="BBMS01000037">
    <property type="protein sequence ID" value="GAL28066.1"/>
    <property type="molecule type" value="Genomic_DNA"/>
</dbReference>
<reference evidence="2" key="1">
    <citation type="submission" date="2014-09" db="EMBL/GenBank/DDBJ databases">
        <title>Vibrio variabilis JCM 19239. (C206) whole genome shotgun sequence.</title>
        <authorList>
            <person name="Sawabe T."/>
            <person name="Meirelles P."/>
            <person name="Nakanishi M."/>
            <person name="Sayaka M."/>
            <person name="Hattori M."/>
            <person name="Ohkuma M."/>
        </authorList>
    </citation>
    <scope>NUCLEOTIDE SEQUENCE [LARGE SCALE GENOMIC DNA]</scope>
    <source>
        <strain evidence="2">JCM 19239</strain>
    </source>
</reference>
<gene>
    <name evidence="1" type="ORF">JCM19239_6778</name>
</gene>
<evidence type="ECO:0000313" key="1">
    <source>
        <dbReference type="EMBL" id="GAL28066.1"/>
    </source>
</evidence>
<evidence type="ECO:0000313" key="2">
    <source>
        <dbReference type="Proteomes" id="UP000029223"/>
    </source>
</evidence>
<comment type="caution">
    <text evidence="1">The sequence shown here is derived from an EMBL/GenBank/DDBJ whole genome shotgun (WGS) entry which is preliminary data.</text>
</comment>
<name>A0ABQ0JH21_9VIBR</name>
<dbReference type="Proteomes" id="UP000029223">
    <property type="component" value="Unassembled WGS sequence"/>
</dbReference>
<sequence>MGKRKIGLVQLVNEIMYHNENKINYQLHYQLHQIMIIPVLV</sequence>
<keyword evidence="2" id="KW-1185">Reference proteome</keyword>
<protein>
    <submittedName>
        <fullName evidence="1">Uncharacterized protein</fullName>
    </submittedName>
</protein>
<organism evidence="1 2">
    <name type="scientific">Vibrio variabilis</name>
    <dbReference type="NCBI Taxonomy" id="990271"/>
    <lineage>
        <taxon>Bacteria</taxon>
        <taxon>Pseudomonadati</taxon>
        <taxon>Pseudomonadota</taxon>
        <taxon>Gammaproteobacteria</taxon>
        <taxon>Vibrionales</taxon>
        <taxon>Vibrionaceae</taxon>
        <taxon>Vibrio</taxon>
    </lineage>
</organism>
<accession>A0ABQ0JH21</accession>
<proteinExistence type="predicted"/>